<accession>A0ACB9VV50</accession>
<dbReference type="EMBL" id="CM043799">
    <property type="protein sequence ID" value="KAI4804243.1"/>
    <property type="molecule type" value="Genomic_DNA"/>
</dbReference>
<evidence type="ECO:0000313" key="2">
    <source>
        <dbReference type="Proteomes" id="UP001057452"/>
    </source>
</evidence>
<evidence type="ECO:0000313" key="1">
    <source>
        <dbReference type="EMBL" id="KAI4804243.1"/>
    </source>
</evidence>
<comment type="caution">
    <text evidence="1">The sequence shown here is derived from an EMBL/GenBank/DDBJ whole genome shotgun (WGS) entry which is preliminary data.</text>
</comment>
<protein>
    <submittedName>
        <fullName evidence="1">Uncharacterized protein</fullName>
    </submittedName>
</protein>
<reference evidence="1" key="1">
    <citation type="submission" date="2022-05" db="EMBL/GenBank/DDBJ databases">
        <title>Chromosome-level genome of Chaenocephalus aceratus.</title>
        <authorList>
            <person name="Park H."/>
        </authorList>
    </citation>
    <scope>NUCLEOTIDE SEQUENCE</scope>
    <source>
        <strain evidence="1">KU_202001</strain>
    </source>
</reference>
<dbReference type="Proteomes" id="UP001057452">
    <property type="component" value="Chromosome 15"/>
</dbReference>
<gene>
    <name evidence="1" type="ORF">KUCAC02_025877</name>
</gene>
<organism evidence="1 2">
    <name type="scientific">Chaenocephalus aceratus</name>
    <name type="common">Blackfin icefish</name>
    <name type="synonym">Chaenichthys aceratus</name>
    <dbReference type="NCBI Taxonomy" id="36190"/>
    <lineage>
        <taxon>Eukaryota</taxon>
        <taxon>Metazoa</taxon>
        <taxon>Chordata</taxon>
        <taxon>Craniata</taxon>
        <taxon>Vertebrata</taxon>
        <taxon>Euteleostomi</taxon>
        <taxon>Actinopterygii</taxon>
        <taxon>Neopterygii</taxon>
        <taxon>Teleostei</taxon>
        <taxon>Neoteleostei</taxon>
        <taxon>Acanthomorphata</taxon>
        <taxon>Eupercaria</taxon>
        <taxon>Perciformes</taxon>
        <taxon>Notothenioidei</taxon>
        <taxon>Channichthyidae</taxon>
        <taxon>Chaenocephalus</taxon>
    </lineage>
</organism>
<sequence>MAAACLVTKRDLEALISKQSDSLKSVMARLIPESTDSLERSVNALGQQVASFNSCLDKTVVVGENFGKLTVMEAAVQSLQSQTITLQERVDDLENWSNLRIINIPEGRERGQDLTKFVSGFIMDREIPTTRGSLWPSL</sequence>
<keyword evidence="2" id="KW-1185">Reference proteome</keyword>
<proteinExistence type="predicted"/>
<name>A0ACB9VV50_CHAAC</name>